<evidence type="ECO:0000313" key="2">
    <source>
        <dbReference type="EMBL" id="SDL05726.1"/>
    </source>
</evidence>
<dbReference type="Gene3D" id="3.90.550.10">
    <property type="entry name" value="Spore Coat Polysaccharide Biosynthesis Protein SpsA, Chain A"/>
    <property type="match status" value="1"/>
</dbReference>
<keyword evidence="3" id="KW-1185">Reference proteome</keyword>
<evidence type="ECO:0000259" key="1">
    <source>
        <dbReference type="Pfam" id="PF00535"/>
    </source>
</evidence>
<dbReference type="Gene3D" id="3.40.50.2000">
    <property type="entry name" value="Glycogen Phosphorylase B"/>
    <property type="match status" value="2"/>
</dbReference>
<dbReference type="AlphaFoldDB" id="A0A1G9GYI5"/>
<accession>A0A1G9GYI5</accession>
<dbReference type="OrthoDB" id="5165900at2"/>
<dbReference type="GO" id="GO:0016740">
    <property type="term" value="F:transferase activity"/>
    <property type="evidence" value="ECO:0007669"/>
    <property type="project" value="UniProtKB-KW"/>
</dbReference>
<dbReference type="CDD" id="cd00761">
    <property type="entry name" value="Glyco_tranf_GTA_type"/>
    <property type="match status" value="1"/>
</dbReference>
<dbReference type="PANTHER" id="PTHR43685">
    <property type="entry name" value="GLYCOSYLTRANSFERASE"/>
    <property type="match status" value="1"/>
</dbReference>
<protein>
    <submittedName>
        <fullName evidence="2">Glycosyltransferase involved in cell wall bisynthesis</fullName>
    </submittedName>
</protein>
<sequence>MTDQLDPRDDVLAFVGQRPALASAPLGAIAAAAIRGGSAIGRGVLAVRAERDPDALCELARTLAMRPGEPGDLDAALELYDRARAGAGGRMTELHRGLHLRLAVRSGDRERVERLLADGDRLPAGLASAVRAELSHAADGGDEAVFLEHFTAFTGWTGIALDPAPDAPLLDRLRSTLPAGTRSGPLVSVVMTAHRPGAELLTAVRSVVAQTWADWELLVVDDASGPEYAETLAEAGSLDERVRVLVQPENGGTYRARNRALAEARGEFVTGLDADDWAHPRWLQEQSRPLREGDQLVMSVSRGVRATGDLRLFTAPGRSVTAVSSTSVMYRAKPVREKLGYFDAARKGADTEFRLRLQKTFGSRRWIGMEDHHTVIRLHAASLSSSEVGDGWMHPSRAAYEAGFHHWHKAIQQRRAKPLIAAPARVRPFPAPRSILGAAARPRSADRVYVADWRYDGPAQRAALDALAEDVGAGVAVALVHYQSWASVEDKYVPIAAAPVARAAALGVEWVGLDEIDAGEVAAADEEVGAAVAVDFPGTAVRVLPPPPLTEDEAPARPSAAVRLRASAARGARLPKRVAKRLLRGKRAALRRAAGRGRSLARRLLRGPAVPGLTEPQKLLMELWRTRLSGGWSASAADDLGRTAADESESAEFRLAATALLADWYEADDRAERRDLALDVVVISNFMLPGGSSSSSAEEVRALRRAGLRVGLLHHPVYDWPLDRPLNEKIRELLDDDGVVWIGAHDRVACDLAIVRFPRIMMRPMEDLPHLEARRTILVVNQPPHEFYGAAEGRRLTWDVGTVHRNLTGWLGEHTWYPQGPVVRRVLETEHAAETAGIDIAADHWYGVLDVAEWHREGRRPGGGPIRIGRHARDHARKWPETPADLLACYPPSEDFEIHVLGGARAAKRLLGRLPENWTVLPFGSERPREFLHGLDAVVFFIAESGDEAFGRTPLEAMAVGLPCVLPRSFEPLFGEGAVYCEPGEVESVVRDLMDDPERYAELSARALAKAERDFSYEALLRRAADLGIAVPEAAMRR</sequence>
<dbReference type="InterPro" id="IPR050834">
    <property type="entry name" value="Glycosyltransf_2"/>
</dbReference>
<dbReference type="InterPro" id="IPR001173">
    <property type="entry name" value="Glyco_trans_2-like"/>
</dbReference>
<feature type="domain" description="Glycosyltransferase 2-like" evidence="1">
    <location>
        <begin position="188"/>
        <end position="300"/>
    </location>
</feature>
<proteinExistence type="predicted"/>
<keyword evidence="2" id="KW-0808">Transferase</keyword>
<dbReference type="RefSeq" id="WP_091048837.1">
    <property type="nucleotide sequence ID" value="NZ_FNGF01000003.1"/>
</dbReference>
<organism evidence="2 3">
    <name type="scientific">Glycomyces sambucus</name>
    <dbReference type="NCBI Taxonomy" id="380244"/>
    <lineage>
        <taxon>Bacteria</taxon>
        <taxon>Bacillati</taxon>
        <taxon>Actinomycetota</taxon>
        <taxon>Actinomycetes</taxon>
        <taxon>Glycomycetales</taxon>
        <taxon>Glycomycetaceae</taxon>
        <taxon>Glycomyces</taxon>
    </lineage>
</organism>
<dbReference type="SUPFAM" id="SSF53756">
    <property type="entry name" value="UDP-Glycosyltransferase/glycogen phosphorylase"/>
    <property type="match status" value="1"/>
</dbReference>
<evidence type="ECO:0000313" key="3">
    <source>
        <dbReference type="Proteomes" id="UP000198662"/>
    </source>
</evidence>
<dbReference type="Proteomes" id="UP000198662">
    <property type="component" value="Unassembled WGS sequence"/>
</dbReference>
<dbReference type="PANTHER" id="PTHR43685:SF11">
    <property type="entry name" value="GLYCOSYLTRANSFERASE TAGX-RELATED"/>
    <property type="match status" value="1"/>
</dbReference>
<name>A0A1G9GYI5_9ACTN</name>
<gene>
    <name evidence="2" type="ORF">SAMN05216298_2507</name>
</gene>
<dbReference type="STRING" id="380244.SAMN05216298_2507"/>
<reference evidence="3" key="1">
    <citation type="submission" date="2016-10" db="EMBL/GenBank/DDBJ databases">
        <authorList>
            <person name="Varghese N."/>
            <person name="Submissions S."/>
        </authorList>
    </citation>
    <scope>NUCLEOTIDE SEQUENCE [LARGE SCALE GENOMIC DNA]</scope>
    <source>
        <strain evidence="3">CGMCC 4.3147</strain>
    </source>
</reference>
<dbReference type="EMBL" id="FNGF01000003">
    <property type="protein sequence ID" value="SDL05726.1"/>
    <property type="molecule type" value="Genomic_DNA"/>
</dbReference>
<dbReference type="Pfam" id="PF00535">
    <property type="entry name" value="Glycos_transf_2"/>
    <property type="match status" value="1"/>
</dbReference>
<dbReference type="SUPFAM" id="SSF53448">
    <property type="entry name" value="Nucleotide-diphospho-sugar transferases"/>
    <property type="match status" value="1"/>
</dbReference>
<dbReference type="InterPro" id="IPR029044">
    <property type="entry name" value="Nucleotide-diphossugar_trans"/>
</dbReference>